<comment type="caution">
    <text evidence="1">The sequence shown here is derived from an EMBL/GenBank/DDBJ whole genome shotgun (WGS) entry which is preliminary data.</text>
</comment>
<gene>
    <name evidence="1" type="ORF">EYS08_02640</name>
</gene>
<keyword evidence="2" id="KW-1185">Reference proteome</keyword>
<reference evidence="1 2" key="1">
    <citation type="submission" date="2019-02" db="EMBL/GenBank/DDBJ databases">
        <title>Pedobacter kyonggii whole genome sequence analysis.</title>
        <authorList>
            <person name="Dahal R.H."/>
        </authorList>
    </citation>
    <scope>NUCLEOTIDE SEQUENCE [LARGE SCALE GENOMIC DNA]</scope>
    <source>
        <strain evidence="1 2">K-4-11-1</strain>
    </source>
</reference>
<dbReference type="AlphaFoldDB" id="A0A4Q9HIB1"/>
<evidence type="ECO:0000313" key="1">
    <source>
        <dbReference type="EMBL" id="TBO45255.1"/>
    </source>
</evidence>
<sequence>MSIENLHQEDFNIQMRFLLTCLGCVKLLYHKFGIEVNNDSDDYSAKFVSGEIKINNLYDKILEILFSDPGTKLNIEADEIKNEEEQGQNIVNFLKTNETLEAFQNIVEKI</sequence>
<evidence type="ECO:0000313" key="2">
    <source>
        <dbReference type="Proteomes" id="UP000291819"/>
    </source>
</evidence>
<dbReference type="EMBL" id="SIXF01000001">
    <property type="protein sequence ID" value="TBO45255.1"/>
    <property type="molecule type" value="Genomic_DNA"/>
</dbReference>
<proteinExistence type="predicted"/>
<accession>A0A4Q9HIB1</accession>
<organism evidence="1 2">
    <name type="scientific">Pedobacter kyonggii</name>
    <dbReference type="NCBI Taxonomy" id="1926871"/>
    <lineage>
        <taxon>Bacteria</taxon>
        <taxon>Pseudomonadati</taxon>
        <taxon>Bacteroidota</taxon>
        <taxon>Sphingobacteriia</taxon>
        <taxon>Sphingobacteriales</taxon>
        <taxon>Sphingobacteriaceae</taxon>
        <taxon>Pedobacter</taxon>
    </lineage>
</organism>
<name>A0A4Q9HIB1_9SPHI</name>
<protein>
    <submittedName>
        <fullName evidence="1">Uncharacterized protein</fullName>
    </submittedName>
</protein>
<dbReference type="Proteomes" id="UP000291819">
    <property type="component" value="Unassembled WGS sequence"/>
</dbReference>